<dbReference type="AlphaFoldDB" id="A0A2X2K2H7"/>
<dbReference type="InterPro" id="IPR036191">
    <property type="entry name" value="RRF_sf"/>
</dbReference>
<evidence type="ECO:0000313" key="1">
    <source>
        <dbReference type="EMBL" id="SPZ98453.1"/>
    </source>
</evidence>
<accession>A0A2X2K2H7</accession>
<dbReference type="Gene3D" id="1.10.132.20">
    <property type="entry name" value="Ribosome-recycling factor"/>
    <property type="match status" value="1"/>
</dbReference>
<organism evidence="1 2">
    <name type="scientific">Staphylococcus aureus</name>
    <dbReference type="NCBI Taxonomy" id="1280"/>
    <lineage>
        <taxon>Bacteria</taxon>
        <taxon>Bacillati</taxon>
        <taxon>Bacillota</taxon>
        <taxon>Bacilli</taxon>
        <taxon>Bacillales</taxon>
        <taxon>Staphylococcaceae</taxon>
        <taxon>Staphylococcus</taxon>
    </lineage>
</organism>
<name>A0A2X2K2H7_STAAU</name>
<gene>
    <name evidence="1" type="primary">frr_2</name>
    <name evidence="1" type="ORF">NCTC7878_01849</name>
</gene>
<protein>
    <submittedName>
        <fullName evidence="1">Ribosome recycling factor</fullName>
    </submittedName>
</protein>
<dbReference type="EMBL" id="UAUX01000008">
    <property type="protein sequence ID" value="SPZ98453.1"/>
    <property type="molecule type" value="Genomic_DNA"/>
</dbReference>
<proteinExistence type="predicted"/>
<reference evidence="1 2" key="1">
    <citation type="submission" date="2018-06" db="EMBL/GenBank/DDBJ databases">
        <authorList>
            <consortium name="Pathogen Informatics"/>
            <person name="Doyle S."/>
        </authorList>
    </citation>
    <scope>NUCLEOTIDE SEQUENCE [LARGE SCALE GENOMIC DNA]</scope>
    <source>
        <strain evidence="1 2">NCTC7878</strain>
    </source>
</reference>
<evidence type="ECO:0000313" key="2">
    <source>
        <dbReference type="Proteomes" id="UP000249913"/>
    </source>
</evidence>
<sequence>MSDIINETKSRMQKSIESLSRELANISAGRANSNLLMA</sequence>
<dbReference type="Proteomes" id="UP000249913">
    <property type="component" value="Unassembled WGS sequence"/>
</dbReference>
<dbReference type="SUPFAM" id="SSF55194">
    <property type="entry name" value="Ribosome recycling factor, RRF"/>
    <property type="match status" value="1"/>
</dbReference>